<name>A0A6P8IN32_ACTTE</name>
<dbReference type="Proteomes" id="UP000515163">
    <property type="component" value="Unplaced"/>
</dbReference>
<dbReference type="AlphaFoldDB" id="A0A6P8IN32"/>
<organism evidence="17 18">
    <name type="scientific">Actinia tenebrosa</name>
    <name type="common">Australian red waratah sea anemone</name>
    <dbReference type="NCBI Taxonomy" id="6105"/>
    <lineage>
        <taxon>Eukaryota</taxon>
        <taxon>Metazoa</taxon>
        <taxon>Cnidaria</taxon>
        <taxon>Anthozoa</taxon>
        <taxon>Hexacorallia</taxon>
        <taxon>Actiniaria</taxon>
        <taxon>Actiniidae</taxon>
        <taxon>Actinia</taxon>
    </lineage>
</organism>
<dbReference type="InterPro" id="IPR018108">
    <property type="entry name" value="MCP_transmembrane"/>
</dbReference>
<evidence type="ECO:0000256" key="11">
    <source>
        <dbReference type="ARBA" id="ARBA00058619"/>
    </source>
</evidence>
<sequence>MSGGHSVSKSAVNMPDKSLLRHVRYEHLIAGVCGGVSATMCLHPLDLMKVRLQVNDGLGRGPKYKGFLDATRSIIRNDGWRGLYQGAAPNVLGNGSAWGLYFFGYNIIKAWMHDDSEKPLGAEKHLLAGAVTGLVTLTLTNPIWVVKTRMCLQYSGEYSVQQQRYKSMLDTLVKVWRYEGLRGLYKGYLPGIFGVTHGALQFMAYEELKKAHSHYFNPPINQKLNSFDYLIMASLSKIFAASVTYPYQVIRSRLQNHNTIGQYNGAIDIIRKVFRYEGITGFYKGMVPSIIRVVPACAITFVVYENVVYYLLPKK</sequence>
<evidence type="ECO:0000256" key="6">
    <source>
        <dbReference type="ARBA" id="ARBA00022792"/>
    </source>
</evidence>
<keyword evidence="4 14" id="KW-0812">Transmembrane</keyword>
<feature type="transmembrane region" description="Helical" evidence="16">
    <location>
        <begin position="290"/>
        <end position="312"/>
    </location>
</feature>
<dbReference type="PROSITE" id="PS50920">
    <property type="entry name" value="SOLCAR"/>
    <property type="match status" value="3"/>
</dbReference>
<dbReference type="FunCoup" id="A0A6P8IN32">
    <property type="interactions" value="2247"/>
</dbReference>
<dbReference type="PRINTS" id="PR00926">
    <property type="entry name" value="MITOCARRIER"/>
</dbReference>
<keyword evidence="3 15" id="KW-0813">Transport</keyword>
<feature type="transmembrane region" description="Helical" evidence="16">
    <location>
        <begin position="126"/>
        <end position="145"/>
    </location>
</feature>
<evidence type="ECO:0000256" key="4">
    <source>
        <dbReference type="ARBA" id="ARBA00022692"/>
    </source>
</evidence>
<reference evidence="18" key="1">
    <citation type="submission" date="2025-08" db="UniProtKB">
        <authorList>
            <consortium name="RefSeq"/>
        </authorList>
    </citation>
    <scope>IDENTIFICATION</scope>
    <source>
        <tissue evidence="18">Tentacle</tissue>
    </source>
</reference>
<evidence type="ECO:0000256" key="1">
    <source>
        <dbReference type="ARBA" id="ARBA00004448"/>
    </source>
</evidence>
<feature type="transmembrane region" description="Helical" evidence="16">
    <location>
        <begin position="187"/>
        <end position="205"/>
    </location>
</feature>
<protein>
    <recommendedName>
        <fullName evidence="12">Solute carrier family 25 member 32</fullName>
    </recommendedName>
    <alternativeName>
        <fullName evidence="13">Mitochondrial FAD transporter</fullName>
    </alternativeName>
</protein>
<dbReference type="GO" id="GO:0015711">
    <property type="term" value="P:organic anion transport"/>
    <property type="evidence" value="ECO:0007669"/>
    <property type="project" value="UniProtKB-ARBA"/>
</dbReference>
<evidence type="ECO:0000256" key="14">
    <source>
        <dbReference type="PROSITE-ProRule" id="PRU00282"/>
    </source>
</evidence>
<evidence type="ECO:0000256" key="16">
    <source>
        <dbReference type="SAM" id="Phobius"/>
    </source>
</evidence>
<keyword evidence="5" id="KW-0677">Repeat</keyword>
<comment type="function">
    <text evidence="11">Facilitates flavin adenine dinucleotide (FAD) translocation across the mitochondrial inner membrane into the mitochondrial matrix where it acts as a redox cofactor to assist flavoenzyme activities in fundamental metabolic processes including fatty acid beta-oxidation, amino acid and choline metabolism as well as mitochondrial electron transportation. In particular, provides FAD to DLD dehydrogenase of the glycine cleavage system, part of mitochondrial one-carbon metabolic pathway involved in neural tube closure in early embryogenesis.</text>
</comment>
<gene>
    <name evidence="18" type="primary">LOC116302584</name>
</gene>
<dbReference type="FunFam" id="1.50.40.10:FF:000025">
    <property type="entry name" value="mitochondrial folate transporter/carrier"/>
    <property type="match status" value="1"/>
</dbReference>
<keyword evidence="17" id="KW-1185">Reference proteome</keyword>
<evidence type="ECO:0000256" key="15">
    <source>
        <dbReference type="RuleBase" id="RU000488"/>
    </source>
</evidence>
<dbReference type="InterPro" id="IPR044712">
    <property type="entry name" value="SLC25A32-like"/>
</dbReference>
<dbReference type="PANTHER" id="PTHR45683">
    <property type="entry name" value="MITOCHONDRIAL NICOTINAMIDE ADENINE DINUCLEOTIDE TRANSPORTER 1-RELATED-RELATED"/>
    <property type="match status" value="1"/>
</dbReference>
<dbReference type="InterPro" id="IPR023395">
    <property type="entry name" value="MCP_dom_sf"/>
</dbReference>
<evidence type="ECO:0000256" key="2">
    <source>
        <dbReference type="ARBA" id="ARBA00006375"/>
    </source>
</evidence>
<evidence type="ECO:0000313" key="18">
    <source>
        <dbReference type="RefSeq" id="XP_031567778.1"/>
    </source>
</evidence>
<keyword evidence="6" id="KW-0999">Mitochondrion inner membrane</keyword>
<dbReference type="RefSeq" id="XP_031567778.1">
    <property type="nucleotide sequence ID" value="XM_031711918.1"/>
</dbReference>
<dbReference type="GO" id="GO:0015215">
    <property type="term" value="F:nucleotide transmembrane transporter activity"/>
    <property type="evidence" value="ECO:0007669"/>
    <property type="project" value="UniProtKB-ARBA"/>
</dbReference>
<keyword evidence="9 14" id="KW-0472">Membrane</keyword>
<evidence type="ECO:0000256" key="9">
    <source>
        <dbReference type="ARBA" id="ARBA00023136"/>
    </source>
</evidence>
<evidence type="ECO:0000256" key="12">
    <source>
        <dbReference type="ARBA" id="ARBA00070508"/>
    </source>
</evidence>
<feature type="repeat" description="Solcar" evidence="14">
    <location>
        <begin position="120"/>
        <end position="211"/>
    </location>
</feature>
<proteinExistence type="inferred from homology"/>
<keyword evidence="8" id="KW-0496">Mitochondrion</keyword>
<dbReference type="Gene3D" id="1.50.40.10">
    <property type="entry name" value="Mitochondrial carrier domain"/>
    <property type="match status" value="2"/>
</dbReference>
<feature type="repeat" description="Solcar" evidence="14">
    <location>
        <begin position="25"/>
        <end position="111"/>
    </location>
</feature>
<evidence type="ECO:0000256" key="8">
    <source>
        <dbReference type="ARBA" id="ARBA00023128"/>
    </source>
</evidence>
<evidence type="ECO:0000256" key="5">
    <source>
        <dbReference type="ARBA" id="ARBA00022737"/>
    </source>
</evidence>
<dbReference type="Pfam" id="PF00153">
    <property type="entry name" value="Mito_carr"/>
    <property type="match status" value="3"/>
</dbReference>
<evidence type="ECO:0000256" key="3">
    <source>
        <dbReference type="ARBA" id="ARBA00022448"/>
    </source>
</evidence>
<evidence type="ECO:0000313" key="17">
    <source>
        <dbReference type="Proteomes" id="UP000515163"/>
    </source>
</evidence>
<dbReference type="InterPro" id="IPR002067">
    <property type="entry name" value="MCP"/>
</dbReference>
<evidence type="ECO:0000256" key="13">
    <source>
        <dbReference type="ARBA" id="ARBA00079992"/>
    </source>
</evidence>
<dbReference type="KEGG" id="aten:116302584"/>
<dbReference type="GO" id="GO:0005743">
    <property type="term" value="C:mitochondrial inner membrane"/>
    <property type="evidence" value="ECO:0007669"/>
    <property type="project" value="UniProtKB-SubCell"/>
</dbReference>
<evidence type="ECO:0000256" key="10">
    <source>
        <dbReference type="ARBA" id="ARBA00050907"/>
    </source>
</evidence>
<dbReference type="InParanoid" id="A0A6P8IN32"/>
<dbReference type="GeneID" id="116302584"/>
<dbReference type="SUPFAM" id="SSF103506">
    <property type="entry name" value="Mitochondrial carrier"/>
    <property type="match status" value="1"/>
</dbReference>
<comment type="similarity">
    <text evidence="2 15">Belongs to the mitochondrial carrier (TC 2.A.29) family.</text>
</comment>
<comment type="subcellular location">
    <subcellularLocation>
        <location evidence="1">Mitochondrion inner membrane</location>
        <topology evidence="1">Multi-pass membrane protein</topology>
    </subcellularLocation>
</comment>
<comment type="catalytic activity">
    <reaction evidence="10">
        <text>FAD(in) = FAD(out)</text>
        <dbReference type="Rhea" id="RHEA:76535"/>
        <dbReference type="ChEBI" id="CHEBI:57692"/>
    </reaction>
</comment>
<dbReference type="OrthoDB" id="428293at2759"/>
<keyword evidence="7 16" id="KW-1133">Transmembrane helix</keyword>
<evidence type="ECO:0000256" key="7">
    <source>
        <dbReference type="ARBA" id="ARBA00022989"/>
    </source>
</evidence>
<feature type="repeat" description="Solcar" evidence="14">
    <location>
        <begin position="224"/>
        <end position="310"/>
    </location>
</feature>
<accession>A0A6P8IN32</accession>